<keyword evidence="2" id="KW-1185">Reference proteome</keyword>
<organism evidence="1 2">
    <name type="scientific">Arenibacter palladensis</name>
    <dbReference type="NCBI Taxonomy" id="237373"/>
    <lineage>
        <taxon>Bacteria</taxon>
        <taxon>Pseudomonadati</taxon>
        <taxon>Bacteroidota</taxon>
        <taxon>Flavobacteriia</taxon>
        <taxon>Flavobacteriales</taxon>
        <taxon>Flavobacteriaceae</taxon>
        <taxon>Arenibacter</taxon>
    </lineage>
</organism>
<dbReference type="PROSITE" id="PS51257">
    <property type="entry name" value="PROKAR_LIPOPROTEIN"/>
    <property type="match status" value="1"/>
</dbReference>
<dbReference type="RefSeq" id="WP_072862093.1">
    <property type="nucleotide sequence ID" value="NZ_FQUX01000004.1"/>
</dbReference>
<proteinExistence type="predicted"/>
<dbReference type="OrthoDB" id="282859at2"/>
<accession>A0A1M5BDD0</accession>
<dbReference type="EMBL" id="FQUX01000004">
    <property type="protein sequence ID" value="SHF40327.1"/>
    <property type="molecule type" value="Genomic_DNA"/>
</dbReference>
<evidence type="ECO:0000313" key="1">
    <source>
        <dbReference type="EMBL" id="SHF40327.1"/>
    </source>
</evidence>
<sequence length="302" mass="33797">MKYTLIYAVVICSSLISCKETTKPKQEVAGTEVVGEANPGSIPISWVNNRVEKAKKRLDGSEAGKVVWDAMEAMGGLNKWYGNGYLSFRFNYQPLDGSVPRDTYQTIDTWSNKARHHSVTDSTAIYGWDGENAWVTAKDSTTFKYNLRFWALTPLYLAAQPLVLDGEGVNLELLPQVNYKDTLQDVVKVTFDSGTGDAPDDYYILYLDAKTHLLSALRYIVSYPGYFPDGGNNPEKIMDVVSRTTVNGINFPLKFDTYWSTEDGQPKGEPITTIELSDIEFQSQLEEGFFERPEGGMLLEGL</sequence>
<reference evidence="2" key="1">
    <citation type="submission" date="2016-11" db="EMBL/GenBank/DDBJ databases">
        <authorList>
            <person name="Varghese N."/>
            <person name="Submissions S."/>
        </authorList>
    </citation>
    <scope>NUCLEOTIDE SEQUENCE [LARGE SCALE GENOMIC DNA]</scope>
    <source>
        <strain evidence="2">DSM 17539</strain>
    </source>
</reference>
<dbReference type="Proteomes" id="UP000184406">
    <property type="component" value="Unassembled WGS sequence"/>
</dbReference>
<evidence type="ECO:0000313" key="2">
    <source>
        <dbReference type="Proteomes" id="UP000184406"/>
    </source>
</evidence>
<name>A0A1M5BDD0_9FLAO</name>
<protein>
    <submittedName>
        <fullName evidence="1">Uncharacterized protein</fullName>
    </submittedName>
</protein>
<dbReference type="AlphaFoldDB" id="A0A1M5BDD0"/>
<gene>
    <name evidence="1" type="ORF">SAMN03080594_1043</name>
</gene>